<dbReference type="EMBL" id="CP076680">
    <property type="protein sequence ID" value="QWU98741.1"/>
    <property type="molecule type" value="Genomic_DNA"/>
</dbReference>
<keyword evidence="2" id="KW-1185">Reference proteome</keyword>
<gene>
    <name evidence="1" type="ORF">KQR59_06405</name>
</gene>
<evidence type="ECO:0000313" key="2">
    <source>
        <dbReference type="Proteomes" id="UP000683421"/>
    </source>
</evidence>
<accession>A0AAJ4TKH9</accession>
<dbReference type="RefSeq" id="WP_149368506.1">
    <property type="nucleotide sequence ID" value="NZ_CP076680.1"/>
</dbReference>
<organism evidence="1 2">
    <name type="scientific">Francisella salimarina</name>
    <dbReference type="NCBI Taxonomy" id="2599927"/>
    <lineage>
        <taxon>Bacteria</taxon>
        <taxon>Pseudomonadati</taxon>
        <taxon>Pseudomonadota</taxon>
        <taxon>Gammaproteobacteria</taxon>
        <taxon>Thiotrichales</taxon>
        <taxon>Francisellaceae</taxon>
        <taxon>Francisella</taxon>
    </lineage>
</organism>
<protein>
    <submittedName>
        <fullName evidence="1">Uncharacterized protein</fullName>
    </submittedName>
</protein>
<dbReference type="KEGG" id="fsr:KQR59_06405"/>
<evidence type="ECO:0000313" key="1">
    <source>
        <dbReference type="EMBL" id="QWU98741.1"/>
    </source>
</evidence>
<proteinExistence type="predicted"/>
<reference evidence="1 2" key="1">
    <citation type="submission" date="2021-06" db="EMBL/GenBank/DDBJ databases">
        <title>Ulceroglandular infection and bacteremia caused by Francisella salimarina in an immunocompromised patient, France.</title>
        <authorList>
            <person name="Hennebique A."/>
            <person name="Caspar Y."/>
            <person name="Maurin M."/>
            <person name="Boisset S."/>
            <person name="Pelloux I."/>
            <person name="Gallego-Hernanz M.P."/>
            <person name="Burucoa C."/>
            <person name="Cazenave-Roblot F."/>
            <person name="Plouzeau C."/>
            <person name="Rammaert B."/>
        </authorList>
    </citation>
    <scope>NUCLEOTIDE SEQUENCE [LARGE SCALE GENOMIC DNA]</scope>
    <source>
        <strain evidence="1 2">CHUGA-F75</strain>
    </source>
</reference>
<sequence length="109" mass="12994">MYNDIVKKFLLDVNFDDAIILPEQIRYEVKDSFSTIQMYICDKKISFRVYGDAYIVAMTKWLQQKLKSKYDIKQITIQQLVDKFNLPDFKYRNASQLIELIEKINATII</sequence>
<name>A0AAJ4TKH9_9GAMM</name>
<dbReference type="Proteomes" id="UP000683421">
    <property type="component" value="Chromosome"/>
</dbReference>
<dbReference type="AlphaFoldDB" id="A0AAJ4TKH9"/>